<sequence length="117" mass="13261">MIDVRSGTNPLERAALKMAILESFAESAILAFEKACMEFDDLNLKPTFKILWGVPGRSNAINIAERLELPCDIINSARGLYGSASAEINEIILDMKRYKQDYQRLLNESHRYISTNH</sequence>
<keyword evidence="2" id="KW-1185">Reference proteome</keyword>
<accession>A0A8X7RWY3</accession>
<dbReference type="InterPro" id="IPR027417">
    <property type="entry name" value="P-loop_NTPase"/>
</dbReference>
<dbReference type="GO" id="GO:0140664">
    <property type="term" value="F:ATP-dependent DNA damage sensor activity"/>
    <property type="evidence" value="ECO:0007669"/>
    <property type="project" value="InterPro"/>
</dbReference>
<name>A0A8X7RWY3_BRACI</name>
<dbReference type="GO" id="GO:0006298">
    <property type="term" value="P:mismatch repair"/>
    <property type="evidence" value="ECO:0007669"/>
    <property type="project" value="InterPro"/>
</dbReference>
<organism evidence="1 2">
    <name type="scientific">Brassica carinata</name>
    <name type="common">Ethiopian mustard</name>
    <name type="synonym">Abyssinian cabbage</name>
    <dbReference type="NCBI Taxonomy" id="52824"/>
    <lineage>
        <taxon>Eukaryota</taxon>
        <taxon>Viridiplantae</taxon>
        <taxon>Streptophyta</taxon>
        <taxon>Embryophyta</taxon>
        <taxon>Tracheophyta</taxon>
        <taxon>Spermatophyta</taxon>
        <taxon>Magnoliopsida</taxon>
        <taxon>eudicotyledons</taxon>
        <taxon>Gunneridae</taxon>
        <taxon>Pentapetalae</taxon>
        <taxon>rosids</taxon>
        <taxon>malvids</taxon>
        <taxon>Brassicales</taxon>
        <taxon>Brassicaceae</taxon>
        <taxon>Brassiceae</taxon>
        <taxon>Brassica</taxon>
    </lineage>
</organism>
<evidence type="ECO:0000313" key="2">
    <source>
        <dbReference type="Proteomes" id="UP000886595"/>
    </source>
</evidence>
<gene>
    <name evidence="1" type="ORF">Bca52824_042564</name>
</gene>
<dbReference type="Gene3D" id="3.40.50.300">
    <property type="entry name" value="P-loop containing nucleotide triphosphate hydrolases"/>
    <property type="match status" value="1"/>
</dbReference>
<protein>
    <submittedName>
        <fullName evidence="1">Uncharacterized protein</fullName>
    </submittedName>
</protein>
<dbReference type="PANTHER" id="PTHR48466:SF2">
    <property type="entry name" value="OS10G0509000 PROTEIN"/>
    <property type="match status" value="1"/>
</dbReference>
<dbReference type="EMBL" id="JAAMPC010000009">
    <property type="protein sequence ID" value="KAG2295895.1"/>
    <property type="molecule type" value="Genomic_DNA"/>
</dbReference>
<dbReference type="AlphaFoldDB" id="A0A8X7RWY3"/>
<dbReference type="InterPro" id="IPR045076">
    <property type="entry name" value="MutS"/>
</dbReference>
<reference evidence="1 2" key="1">
    <citation type="submission" date="2020-02" db="EMBL/GenBank/DDBJ databases">
        <authorList>
            <person name="Ma Q."/>
            <person name="Huang Y."/>
            <person name="Song X."/>
            <person name="Pei D."/>
        </authorList>
    </citation>
    <scope>NUCLEOTIDE SEQUENCE [LARGE SCALE GENOMIC DNA]</scope>
    <source>
        <strain evidence="1">Sxm20200214</strain>
        <tissue evidence="1">Leaf</tissue>
    </source>
</reference>
<proteinExistence type="predicted"/>
<dbReference type="GO" id="GO:0030983">
    <property type="term" value="F:mismatched DNA binding"/>
    <property type="evidence" value="ECO:0007669"/>
    <property type="project" value="InterPro"/>
</dbReference>
<comment type="caution">
    <text evidence="1">The sequence shown here is derived from an EMBL/GenBank/DDBJ whole genome shotgun (WGS) entry which is preliminary data.</text>
</comment>
<dbReference type="GO" id="GO:0005524">
    <property type="term" value="F:ATP binding"/>
    <property type="evidence" value="ECO:0007669"/>
    <property type="project" value="InterPro"/>
</dbReference>
<evidence type="ECO:0000313" key="1">
    <source>
        <dbReference type="EMBL" id="KAG2295895.1"/>
    </source>
</evidence>
<dbReference type="Proteomes" id="UP000886595">
    <property type="component" value="Unassembled WGS sequence"/>
</dbReference>
<dbReference type="PANTHER" id="PTHR48466">
    <property type="entry name" value="OS10G0509000 PROTEIN-RELATED"/>
    <property type="match status" value="1"/>
</dbReference>
<dbReference type="OrthoDB" id="1705252at2759"/>